<dbReference type="NCBIfam" id="NF006960">
    <property type="entry name" value="PRK09437.1"/>
    <property type="match status" value="1"/>
</dbReference>
<evidence type="ECO:0000256" key="5">
    <source>
        <dbReference type="ARBA" id="ARBA00022862"/>
    </source>
</evidence>
<dbReference type="CDD" id="cd03017">
    <property type="entry name" value="PRX_BCP"/>
    <property type="match status" value="1"/>
</dbReference>
<dbReference type="EC" id="1.11.1.24" evidence="3"/>
<keyword evidence="7" id="KW-1015">Disulfide bond</keyword>
<evidence type="ECO:0000256" key="11">
    <source>
        <dbReference type="ARBA" id="ARBA00042639"/>
    </source>
</evidence>
<sequence length="160" mass="18502">MLAADHKAPDFELPDQNGEKVKLSDFKRQWVVLYFYHKDMTPGCTTEACNFQEALHDFQNLKAVVLGVSKDSVERHKKFAEKYNLRFRLLSDAENNVCETYGVWGEKSMYGRKYMGINRSTFLIDPQGKIAKVYPKVKVKKHHQEVKEDLKTLQAAAQSE</sequence>
<evidence type="ECO:0000256" key="12">
    <source>
        <dbReference type="ARBA" id="ARBA00049091"/>
    </source>
</evidence>
<dbReference type="InterPro" id="IPR050924">
    <property type="entry name" value="Peroxiredoxin_BCP/PrxQ"/>
</dbReference>
<dbReference type="GO" id="GO:0008379">
    <property type="term" value="F:thioredoxin peroxidase activity"/>
    <property type="evidence" value="ECO:0007669"/>
    <property type="project" value="TreeGrafter"/>
</dbReference>
<dbReference type="GO" id="GO:0034599">
    <property type="term" value="P:cellular response to oxidative stress"/>
    <property type="evidence" value="ECO:0007669"/>
    <property type="project" value="TreeGrafter"/>
</dbReference>
<keyword evidence="8" id="KW-0676">Redox-active center</keyword>
<evidence type="ECO:0000256" key="10">
    <source>
        <dbReference type="ARBA" id="ARBA00038489"/>
    </source>
</evidence>
<dbReference type="Proteomes" id="UP000886111">
    <property type="component" value="Unassembled WGS sequence"/>
</dbReference>
<evidence type="ECO:0000259" key="14">
    <source>
        <dbReference type="PROSITE" id="PS51352"/>
    </source>
</evidence>
<name>A0A7V5H418_CALAY</name>
<dbReference type="FunFam" id="3.40.30.10:FF:000007">
    <property type="entry name" value="Thioredoxin-dependent thiol peroxidase"/>
    <property type="match status" value="1"/>
</dbReference>
<dbReference type="GO" id="GO:0005737">
    <property type="term" value="C:cytoplasm"/>
    <property type="evidence" value="ECO:0007669"/>
    <property type="project" value="TreeGrafter"/>
</dbReference>
<dbReference type="AlphaFoldDB" id="A0A7V5H418"/>
<accession>A0A7V5H418</accession>
<feature type="active site" description="Cysteine sulfenic acid (-SOH) intermediate; for peroxidase activity" evidence="13">
    <location>
        <position position="44"/>
    </location>
</feature>
<dbReference type="PANTHER" id="PTHR42801">
    <property type="entry name" value="THIOREDOXIN-DEPENDENT PEROXIDE REDUCTASE"/>
    <property type="match status" value="1"/>
</dbReference>
<dbReference type="InterPro" id="IPR024706">
    <property type="entry name" value="Peroxiredoxin_AhpC-typ"/>
</dbReference>
<evidence type="ECO:0000256" key="3">
    <source>
        <dbReference type="ARBA" id="ARBA00013017"/>
    </source>
</evidence>
<dbReference type="InterPro" id="IPR036249">
    <property type="entry name" value="Thioredoxin-like_sf"/>
</dbReference>
<evidence type="ECO:0000256" key="7">
    <source>
        <dbReference type="ARBA" id="ARBA00023157"/>
    </source>
</evidence>
<dbReference type="SUPFAM" id="SSF52833">
    <property type="entry name" value="Thioredoxin-like"/>
    <property type="match status" value="1"/>
</dbReference>
<comment type="similarity">
    <text evidence="10">Belongs to the peroxiredoxin family. BCP/PrxQ subfamily.</text>
</comment>
<evidence type="ECO:0000256" key="1">
    <source>
        <dbReference type="ARBA" id="ARBA00003330"/>
    </source>
</evidence>
<reference evidence="15" key="1">
    <citation type="journal article" date="2020" name="mSystems">
        <title>Genome- and Community-Level Interaction Insights into Carbon Utilization and Element Cycling Functions of Hydrothermarchaeota in Hydrothermal Sediment.</title>
        <authorList>
            <person name="Zhou Z."/>
            <person name="Liu Y."/>
            <person name="Xu W."/>
            <person name="Pan J."/>
            <person name="Luo Z.H."/>
            <person name="Li M."/>
        </authorList>
    </citation>
    <scope>NUCLEOTIDE SEQUENCE [LARGE SCALE GENOMIC DNA]</scope>
    <source>
        <strain evidence="15">HyVt-76</strain>
    </source>
</reference>
<dbReference type="Pfam" id="PF00578">
    <property type="entry name" value="AhpC-TSA"/>
    <property type="match status" value="1"/>
</dbReference>
<evidence type="ECO:0000256" key="9">
    <source>
        <dbReference type="ARBA" id="ARBA00032824"/>
    </source>
</evidence>
<comment type="catalytic activity">
    <reaction evidence="12">
        <text>a hydroperoxide + [thioredoxin]-dithiol = an alcohol + [thioredoxin]-disulfide + H2O</text>
        <dbReference type="Rhea" id="RHEA:62620"/>
        <dbReference type="Rhea" id="RHEA-COMP:10698"/>
        <dbReference type="Rhea" id="RHEA-COMP:10700"/>
        <dbReference type="ChEBI" id="CHEBI:15377"/>
        <dbReference type="ChEBI" id="CHEBI:29950"/>
        <dbReference type="ChEBI" id="CHEBI:30879"/>
        <dbReference type="ChEBI" id="CHEBI:35924"/>
        <dbReference type="ChEBI" id="CHEBI:50058"/>
        <dbReference type="EC" id="1.11.1.24"/>
    </reaction>
</comment>
<dbReference type="InterPro" id="IPR000866">
    <property type="entry name" value="AhpC/TSA"/>
</dbReference>
<dbReference type="PIRSF" id="PIRSF000239">
    <property type="entry name" value="AHPC"/>
    <property type="match status" value="1"/>
</dbReference>
<dbReference type="InterPro" id="IPR013766">
    <property type="entry name" value="Thioredoxin_domain"/>
</dbReference>
<organism evidence="15">
    <name type="scientific">Caldithrix abyssi</name>
    <dbReference type="NCBI Taxonomy" id="187145"/>
    <lineage>
        <taxon>Bacteria</taxon>
        <taxon>Pseudomonadati</taxon>
        <taxon>Calditrichota</taxon>
        <taxon>Calditrichia</taxon>
        <taxon>Calditrichales</taxon>
        <taxon>Calditrichaceae</taxon>
        <taxon>Caldithrix</taxon>
    </lineage>
</organism>
<evidence type="ECO:0000256" key="4">
    <source>
        <dbReference type="ARBA" id="ARBA00022559"/>
    </source>
</evidence>
<comment type="subunit">
    <text evidence="2">Monomer.</text>
</comment>
<feature type="domain" description="Thioredoxin" evidence="14">
    <location>
        <begin position="2"/>
        <end position="155"/>
    </location>
</feature>
<keyword evidence="4 15" id="KW-0575">Peroxidase</keyword>
<dbReference type="GO" id="GO:0045454">
    <property type="term" value="P:cell redox homeostasis"/>
    <property type="evidence" value="ECO:0007669"/>
    <property type="project" value="TreeGrafter"/>
</dbReference>
<comment type="function">
    <text evidence="1">Thiol-specific peroxidase that catalyzes the reduction of hydrogen peroxide and organic hydroperoxides to water and alcohols, respectively. Plays a role in cell protection against oxidative stress by detoxifying peroxides and as sensor of hydrogen peroxide-mediated signaling events.</text>
</comment>
<keyword evidence="6 15" id="KW-0560">Oxidoreductase</keyword>
<evidence type="ECO:0000313" key="15">
    <source>
        <dbReference type="EMBL" id="HHE55441.1"/>
    </source>
</evidence>
<protein>
    <recommendedName>
        <fullName evidence="3">thioredoxin-dependent peroxiredoxin</fullName>
        <ecNumber evidence="3">1.11.1.24</ecNumber>
    </recommendedName>
    <alternativeName>
        <fullName evidence="9">Thioredoxin peroxidase</fullName>
    </alternativeName>
    <alternativeName>
        <fullName evidence="11">Thioredoxin-dependent peroxiredoxin Bcp</fullName>
    </alternativeName>
</protein>
<dbReference type="PANTHER" id="PTHR42801:SF4">
    <property type="entry name" value="AHPC_TSA FAMILY PROTEIN"/>
    <property type="match status" value="1"/>
</dbReference>
<dbReference type="EMBL" id="DRTD01000489">
    <property type="protein sequence ID" value="HHE55441.1"/>
    <property type="molecule type" value="Genomic_DNA"/>
</dbReference>
<evidence type="ECO:0000256" key="8">
    <source>
        <dbReference type="ARBA" id="ARBA00023284"/>
    </source>
</evidence>
<dbReference type="PROSITE" id="PS51352">
    <property type="entry name" value="THIOREDOXIN_2"/>
    <property type="match status" value="1"/>
</dbReference>
<proteinExistence type="inferred from homology"/>
<keyword evidence="5" id="KW-0049">Antioxidant</keyword>
<comment type="caution">
    <text evidence="15">The sequence shown here is derived from an EMBL/GenBank/DDBJ whole genome shotgun (WGS) entry which is preliminary data.</text>
</comment>
<evidence type="ECO:0000256" key="13">
    <source>
        <dbReference type="PIRSR" id="PIRSR000239-1"/>
    </source>
</evidence>
<gene>
    <name evidence="15" type="ORF">ENL21_06630</name>
</gene>
<dbReference type="Gene3D" id="3.40.30.10">
    <property type="entry name" value="Glutaredoxin"/>
    <property type="match status" value="1"/>
</dbReference>
<evidence type="ECO:0000256" key="2">
    <source>
        <dbReference type="ARBA" id="ARBA00011245"/>
    </source>
</evidence>
<evidence type="ECO:0000256" key="6">
    <source>
        <dbReference type="ARBA" id="ARBA00023002"/>
    </source>
</evidence>